<evidence type="ECO:0000256" key="3">
    <source>
        <dbReference type="ARBA" id="ARBA00022553"/>
    </source>
</evidence>
<dbReference type="InterPro" id="IPR003594">
    <property type="entry name" value="HATPase_dom"/>
</dbReference>
<reference evidence="9 10" key="1">
    <citation type="submission" date="2023-11" db="EMBL/GenBank/DDBJ databases">
        <title>Analysis of the Genomes of Mucilaginibacter gossypii cycad 4 and M. sabulilitoris SNA2: microbes with the potential for plant growth promotion.</title>
        <authorList>
            <person name="Hirsch A.M."/>
            <person name="Humm E."/>
            <person name="Rubbi M."/>
            <person name="Del Vecchio G."/>
            <person name="Ha S.M."/>
            <person name="Pellegrini M."/>
            <person name="Gunsalus R.P."/>
        </authorList>
    </citation>
    <scope>NUCLEOTIDE SEQUENCE [LARGE SCALE GENOMIC DNA]</scope>
    <source>
        <strain evidence="9 10">SNA2</strain>
    </source>
</reference>
<organism evidence="9 10">
    <name type="scientific">Mucilaginibacter sabulilitoris</name>
    <dbReference type="NCBI Taxonomy" id="1173583"/>
    <lineage>
        <taxon>Bacteria</taxon>
        <taxon>Pseudomonadati</taxon>
        <taxon>Bacteroidota</taxon>
        <taxon>Sphingobacteriia</taxon>
        <taxon>Sphingobacteriales</taxon>
        <taxon>Sphingobacteriaceae</taxon>
        <taxon>Mucilaginibacter</taxon>
    </lineage>
</organism>
<keyword evidence="7" id="KW-0472">Membrane</keyword>
<evidence type="ECO:0000256" key="5">
    <source>
        <dbReference type="ARBA" id="ARBA00022777"/>
    </source>
</evidence>
<dbReference type="SMART" id="SM00388">
    <property type="entry name" value="HisKA"/>
    <property type="match status" value="1"/>
</dbReference>
<keyword evidence="4" id="KW-0808">Transferase</keyword>
<dbReference type="Gene3D" id="1.10.287.130">
    <property type="match status" value="1"/>
</dbReference>
<evidence type="ECO:0000256" key="1">
    <source>
        <dbReference type="ARBA" id="ARBA00000085"/>
    </source>
</evidence>
<dbReference type="GO" id="GO:0005524">
    <property type="term" value="F:ATP binding"/>
    <property type="evidence" value="ECO:0007669"/>
    <property type="project" value="UniProtKB-KW"/>
</dbReference>
<dbReference type="RefSeq" id="WP_321560316.1">
    <property type="nucleotide sequence ID" value="NZ_CP139558.1"/>
</dbReference>
<keyword evidence="7" id="KW-0812">Transmembrane</keyword>
<keyword evidence="5" id="KW-0418">Kinase</keyword>
<dbReference type="InterPro" id="IPR004358">
    <property type="entry name" value="Sig_transdc_His_kin-like_C"/>
</dbReference>
<dbReference type="Proteomes" id="UP001324380">
    <property type="component" value="Chromosome"/>
</dbReference>
<keyword evidence="7" id="KW-1133">Transmembrane helix</keyword>
<evidence type="ECO:0000256" key="7">
    <source>
        <dbReference type="SAM" id="Phobius"/>
    </source>
</evidence>
<dbReference type="SUPFAM" id="SSF55874">
    <property type="entry name" value="ATPase domain of HSP90 chaperone/DNA topoisomerase II/histidine kinase"/>
    <property type="match status" value="1"/>
</dbReference>
<sequence length="695" mass="80397">MSDPRYLINLKRIIINGHALWLLLAFSLLLQSCSDNKKDTGDYSPGFKPIYDTVVQYYEIKKEPVIGVHYLDSGFKQLKHPFVNDSFRFYGLHYLYEKETTHNLKKTLLYADSMLITARRSITKKQYLINYAEANFASGDAYFNLSQYSDAYKHYYQGYFIGKNLINNAILAEYTYRMGMILFKQSHYQQAANYFKISYRQSMAYKDDFKSFYQRQELLGNIGESYKNANMIDSASLYFTKALSYINSGNKRFSSLSNLIDVARGVIYGDQGEVALITHQYALAEQLLKKSISINLRNGNDNHDAQLTEIKLARLYLTRNRSDKLFDLLQHLRVQLDSLSNEDVEPNWNDLMSKYYTQKKDYQKALYYLRTYSTLKDSAIKKINSLKSTDVNQQQANFDKQNQIESLKDHNKLQLIYIYLTVLFSIMAVIIIFLVFRNLKRSKQDIIAVKTLNDQINDQNNHLEYTLDELKLNNQEKDRILRTVAHDLRNPIGGIASLTSVMTDDDYTDEQKEMLNLIKETSFNSLELINEILEATNTATAPLNKEPVDINALLSNSIELLRFKAAEKNQVINLELLCYPQEIMMSREKIWRVISNLISNAIKFSPANGHILVKAVNLEQEVHIQVKDHGIGIPDKLKNQVFNMFTDAKRPGTEGEKSFGLGLSICQQIMEKHNGRIWFESDTEDGTTFYLSLPK</sequence>
<keyword evidence="9" id="KW-0547">Nucleotide-binding</keyword>
<dbReference type="Pfam" id="PF00512">
    <property type="entry name" value="HisKA"/>
    <property type="match status" value="1"/>
</dbReference>
<dbReference type="Gene3D" id="1.25.40.10">
    <property type="entry name" value="Tetratricopeptide repeat domain"/>
    <property type="match status" value="1"/>
</dbReference>
<dbReference type="InterPro" id="IPR003661">
    <property type="entry name" value="HisK_dim/P_dom"/>
</dbReference>
<dbReference type="SMART" id="SM00387">
    <property type="entry name" value="HATPase_c"/>
    <property type="match status" value="1"/>
</dbReference>
<evidence type="ECO:0000313" key="9">
    <source>
        <dbReference type="EMBL" id="WPU91148.1"/>
    </source>
</evidence>
<evidence type="ECO:0000256" key="6">
    <source>
        <dbReference type="ARBA" id="ARBA00023012"/>
    </source>
</evidence>
<dbReference type="CDD" id="cd00082">
    <property type="entry name" value="HisKA"/>
    <property type="match status" value="1"/>
</dbReference>
<name>A0ABZ0TG08_9SPHI</name>
<keyword evidence="3" id="KW-0597">Phosphoprotein</keyword>
<evidence type="ECO:0000259" key="8">
    <source>
        <dbReference type="PROSITE" id="PS50109"/>
    </source>
</evidence>
<feature type="domain" description="Histidine kinase" evidence="8">
    <location>
        <begin position="483"/>
        <end position="695"/>
    </location>
</feature>
<dbReference type="InterPro" id="IPR036890">
    <property type="entry name" value="HATPase_C_sf"/>
</dbReference>
<keyword evidence="6" id="KW-0902">Two-component regulatory system</keyword>
<dbReference type="PROSITE" id="PS51257">
    <property type="entry name" value="PROKAR_LIPOPROTEIN"/>
    <property type="match status" value="1"/>
</dbReference>
<dbReference type="InterPro" id="IPR011990">
    <property type="entry name" value="TPR-like_helical_dom_sf"/>
</dbReference>
<dbReference type="InterPro" id="IPR019734">
    <property type="entry name" value="TPR_rpt"/>
</dbReference>
<dbReference type="InterPro" id="IPR036097">
    <property type="entry name" value="HisK_dim/P_sf"/>
</dbReference>
<feature type="transmembrane region" description="Helical" evidence="7">
    <location>
        <begin position="416"/>
        <end position="436"/>
    </location>
</feature>
<dbReference type="EC" id="2.7.13.3" evidence="2"/>
<keyword evidence="9" id="KW-0067">ATP-binding</keyword>
<protein>
    <recommendedName>
        <fullName evidence="2">histidine kinase</fullName>
        <ecNumber evidence="2">2.7.13.3</ecNumber>
    </recommendedName>
</protein>
<evidence type="ECO:0000313" key="10">
    <source>
        <dbReference type="Proteomes" id="UP001324380"/>
    </source>
</evidence>
<proteinExistence type="predicted"/>
<dbReference type="PRINTS" id="PR00344">
    <property type="entry name" value="BCTRLSENSOR"/>
</dbReference>
<accession>A0ABZ0TG08</accession>
<comment type="catalytic activity">
    <reaction evidence="1">
        <text>ATP + protein L-histidine = ADP + protein N-phospho-L-histidine.</text>
        <dbReference type="EC" id="2.7.13.3"/>
    </reaction>
</comment>
<dbReference type="PANTHER" id="PTHR43711:SF31">
    <property type="entry name" value="HISTIDINE KINASE"/>
    <property type="match status" value="1"/>
</dbReference>
<dbReference type="EMBL" id="CP139558">
    <property type="protein sequence ID" value="WPU91148.1"/>
    <property type="molecule type" value="Genomic_DNA"/>
</dbReference>
<dbReference type="SUPFAM" id="SSF48452">
    <property type="entry name" value="TPR-like"/>
    <property type="match status" value="1"/>
</dbReference>
<keyword evidence="10" id="KW-1185">Reference proteome</keyword>
<dbReference type="PROSITE" id="PS50109">
    <property type="entry name" value="HIS_KIN"/>
    <property type="match status" value="1"/>
</dbReference>
<dbReference type="Pfam" id="PF02518">
    <property type="entry name" value="HATPase_c"/>
    <property type="match status" value="1"/>
</dbReference>
<dbReference type="SMART" id="SM00028">
    <property type="entry name" value="TPR"/>
    <property type="match status" value="4"/>
</dbReference>
<dbReference type="CDD" id="cd00075">
    <property type="entry name" value="HATPase"/>
    <property type="match status" value="1"/>
</dbReference>
<dbReference type="SUPFAM" id="SSF47384">
    <property type="entry name" value="Homodimeric domain of signal transducing histidine kinase"/>
    <property type="match status" value="1"/>
</dbReference>
<evidence type="ECO:0000256" key="4">
    <source>
        <dbReference type="ARBA" id="ARBA00022679"/>
    </source>
</evidence>
<dbReference type="Gene3D" id="3.30.565.10">
    <property type="entry name" value="Histidine kinase-like ATPase, C-terminal domain"/>
    <property type="match status" value="1"/>
</dbReference>
<gene>
    <name evidence="9" type="ORF">SNE25_17660</name>
</gene>
<dbReference type="InterPro" id="IPR005467">
    <property type="entry name" value="His_kinase_dom"/>
</dbReference>
<evidence type="ECO:0000256" key="2">
    <source>
        <dbReference type="ARBA" id="ARBA00012438"/>
    </source>
</evidence>
<dbReference type="PANTHER" id="PTHR43711">
    <property type="entry name" value="TWO-COMPONENT HISTIDINE KINASE"/>
    <property type="match status" value="1"/>
</dbReference>
<dbReference type="InterPro" id="IPR050736">
    <property type="entry name" value="Sensor_HK_Regulatory"/>
</dbReference>